<gene>
    <name evidence="9" type="ORF">MNOR_LOCUS252</name>
</gene>
<dbReference type="PANTHER" id="PTHR31247">
    <property type="entry name" value="TRANSMEMBRANE PROTEIN 198 FAMILY MEMBER"/>
    <property type="match status" value="1"/>
</dbReference>
<keyword evidence="10" id="KW-1185">Reference proteome</keyword>
<evidence type="ECO:0000259" key="8">
    <source>
        <dbReference type="Pfam" id="PF13886"/>
    </source>
</evidence>
<organism evidence="9 10">
    <name type="scientific">Meganyctiphanes norvegica</name>
    <name type="common">Northern krill</name>
    <name type="synonym">Thysanopoda norvegica</name>
    <dbReference type="NCBI Taxonomy" id="48144"/>
    <lineage>
        <taxon>Eukaryota</taxon>
        <taxon>Metazoa</taxon>
        <taxon>Ecdysozoa</taxon>
        <taxon>Arthropoda</taxon>
        <taxon>Crustacea</taxon>
        <taxon>Multicrustacea</taxon>
        <taxon>Malacostraca</taxon>
        <taxon>Eumalacostraca</taxon>
        <taxon>Eucarida</taxon>
        <taxon>Euphausiacea</taxon>
        <taxon>Euphausiidae</taxon>
        <taxon>Meganyctiphanes</taxon>
    </lineage>
</organism>
<dbReference type="InterPro" id="IPR040236">
    <property type="entry name" value="TMEM198"/>
</dbReference>
<evidence type="ECO:0000256" key="1">
    <source>
        <dbReference type="ARBA" id="ARBA00004141"/>
    </source>
</evidence>
<accession>A0AAV2PGL0</accession>
<feature type="transmembrane region" description="Helical" evidence="7">
    <location>
        <begin position="153"/>
        <end position="175"/>
    </location>
</feature>
<dbReference type="InterPro" id="IPR025256">
    <property type="entry name" value="TM7S3/TM198-like_dom"/>
</dbReference>
<keyword evidence="5 7" id="KW-0472">Membrane</keyword>
<feature type="transmembrane region" description="Helical" evidence="7">
    <location>
        <begin position="47"/>
        <end position="68"/>
    </location>
</feature>
<evidence type="ECO:0000313" key="10">
    <source>
        <dbReference type="Proteomes" id="UP001497623"/>
    </source>
</evidence>
<comment type="similarity">
    <text evidence="2">Belongs to the TMEM198 family.</text>
</comment>
<evidence type="ECO:0000256" key="3">
    <source>
        <dbReference type="ARBA" id="ARBA00022692"/>
    </source>
</evidence>
<reference evidence="9 10" key="1">
    <citation type="submission" date="2024-05" db="EMBL/GenBank/DDBJ databases">
        <authorList>
            <person name="Wallberg A."/>
        </authorList>
    </citation>
    <scope>NUCLEOTIDE SEQUENCE [LARGE SCALE GENOMIC DNA]</scope>
</reference>
<dbReference type="PANTHER" id="PTHR31247:SF5">
    <property type="entry name" value="DUF4203 DOMAIN-CONTAINING PROTEIN"/>
    <property type="match status" value="1"/>
</dbReference>
<feature type="non-terminal residue" evidence="9">
    <location>
        <position position="324"/>
    </location>
</feature>
<sequence>MSWLGGDDPGGGMGDLGDDDLWWAAEDGDHRFNQTWEERCGELDSDYHVVTAVICGMFLVFGVVYSLFGYRCFKAVMFLTGFIFACVVVYMICLSEALLPMLGNAGVALGAGIMFGLITMLVQYVGLFMTGLHTGLFLGVAGIAGSYKWWEPSSIWVVVGILLVSGLTMAILNLYFQKGLTILGTAISGGAIMAATMDYFIEKFLMVMWVRDRLKLDPSPTPCWFSWLILGIWPFMVVVGTLTQWRITGRGIYHQQNADLVQTLKSHKGGVKNMTGLKTRKSRQSLRQTYHYHLFLSYGAYQKVTKADQAYTALQSTTSPITVT</sequence>
<feature type="transmembrane region" description="Helical" evidence="7">
    <location>
        <begin position="182"/>
        <end position="201"/>
    </location>
</feature>
<keyword evidence="4 7" id="KW-1133">Transmembrane helix</keyword>
<name>A0AAV2PGL0_MEGNR</name>
<evidence type="ECO:0000256" key="5">
    <source>
        <dbReference type="ARBA" id="ARBA00023136"/>
    </source>
</evidence>
<protein>
    <recommendedName>
        <fullName evidence="6">Transmembrane protein 198</fullName>
    </recommendedName>
</protein>
<evidence type="ECO:0000313" key="9">
    <source>
        <dbReference type="EMBL" id="CAL4058808.1"/>
    </source>
</evidence>
<comment type="subcellular location">
    <subcellularLocation>
        <location evidence="1">Membrane</location>
        <topology evidence="1">Multi-pass membrane protein</topology>
    </subcellularLocation>
</comment>
<evidence type="ECO:0000256" key="4">
    <source>
        <dbReference type="ARBA" id="ARBA00022989"/>
    </source>
</evidence>
<comment type="caution">
    <text evidence="9">The sequence shown here is derived from an EMBL/GenBank/DDBJ whole genome shotgun (WGS) entry which is preliminary data.</text>
</comment>
<dbReference type="Pfam" id="PF13886">
    <property type="entry name" value="TM7S3_TM198"/>
    <property type="match status" value="1"/>
</dbReference>
<dbReference type="Proteomes" id="UP001497623">
    <property type="component" value="Unassembled WGS sequence"/>
</dbReference>
<feature type="domain" description="TM7S3/TM198-like" evidence="8">
    <location>
        <begin position="55"/>
        <end position="245"/>
    </location>
</feature>
<evidence type="ECO:0000256" key="2">
    <source>
        <dbReference type="ARBA" id="ARBA00006244"/>
    </source>
</evidence>
<evidence type="ECO:0000256" key="7">
    <source>
        <dbReference type="SAM" id="Phobius"/>
    </source>
</evidence>
<proteinExistence type="inferred from homology"/>
<feature type="transmembrane region" description="Helical" evidence="7">
    <location>
        <begin position="224"/>
        <end position="243"/>
    </location>
</feature>
<feature type="transmembrane region" description="Helical" evidence="7">
    <location>
        <begin position="125"/>
        <end position="147"/>
    </location>
</feature>
<dbReference type="EMBL" id="CAXKWB010000048">
    <property type="protein sequence ID" value="CAL4058808.1"/>
    <property type="molecule type" value="Genomic_DNA"/>
</dbReference>
<dbReference type="AlphaFoldDB" id="A0AAV2PGL0"/>
<evidence type="ECO:0000256" key="6">
    <source>
        <dbReference type="ARBA" id="ARBA00049737"/>
    </source>
</evidence>
<feature type="transmembrane region" description="Helical" evidence="7">
    <location>
        <begin position="75"/>
        <end position="92"/>
    </location>
</feature>
<keyword evidence="3 7" id="KW-0812">Transmembrane</keyword>
<dbReference type="GO" id="GO:0005886">
    <property type="term" value="C:plasma membrane"/>
    <property type="evidence" value="ECO:0007669"/>
    <property type="project" value="TreeGrafter"/>
</dbReference>
<feature type="transmembrane region" description="Helical" evidence="7">
    <location>
        <begin position="98"/>
        <end position="118"/>
    </location>
</feature>